<keyword evidence="1" id="KW-0732">Signal</keyword>
<protein>
    <submittedName>
        <fullName evidence="2">Uncharacterized protein</fullName>
    </submittedName>
</protein>
<evidence type="ECO:0000256" key="1">
    <source>
        <dbReference type="SAM" id="SignalP"/>
    </source>
</evidence>
<evidence type="ECO:0000313" key="2">
    <source>
        <dbReference type="EMBL" id="SMF24321.1"/>
    </source>
</evidence>
<evidence type="ECO:0000313" key="3">
    <source>
        <dbReference type="Proteomes" id="UP000192917"/>
    </source>
</evidence>
<sequence length="131" mass="13806">MHRLATLGFLLALCLTAVPVAAGPARAGEADVVAAEALREPAGTWRFDVTLRHADGGWEHYADAWEVLAPDGRLLATSRLLHPHVEEQPFTRSLGGVAIPAGVSQVTIRAHDSVHGYGGRTLELTLPGTAG</sequence>
<name>A0A1Y6BQR3_9PROT</name>
<feature type="chain" id="PRO_5012622050" evidence="1">
    <location>
        <begin position="23"/>
        <end position="131"/>
    </location>
</feature>
<gene>
    <name evidence="2" type="ORF">SAMN05428998_10880</name>
</gene>
<dbReference type="STRING" id="560819.SAMN05428998_10880"/>
<accession>A0A1Y6BQR3</accession>
<reference evidence="2 3" key="1">
    <citation type="submission" date="2017-04" db="EMBL/GenBank/DDBJ databases">
        <authorList>
            <person name="Afonso C.L."/>
            <person name="Miller P.J."/>
            <person name="Scott M.A."/>
            <person name="Spackman E."/>
            <person name="Goraichik I."/>
            <person name="Dimitrov K.M."/>
            <person name="Suarez D.L."/>
            <person name="Swayne D.E."/>
        </authorList>
    </citation>
    <scope>NUCLEOTIDE SEQUENCE [LARGE SCALE GENOMIC DNA]</scope>
    <source>
        <strain evidence="2 3">USBA 355</strain>
    </source>
</reference>
<organism evidence="2 3">
    <name type="scientific">Tistlia consotensis USBA 355</name>
    <dbReference type="NCBI Taxonomy" id="560819"/>
    <lineage>
        <taxon>Bacteria</taxon>
        <taxon>Pseudomonadati</taxon>
        <taxon>Pseudomonadota</taxon>
        <taxon>Alphaproteobacteria</taxon>
        <taxon>Rhodospirillales</taxon>
        <taxon>Rhodovibrionaceae</taxon>
        <taxon>Tistlia</taxon>
    </lineage>
</organism>
<dbReference type="EMBL" id="FWZX01000008">
    <property type="protein sequence ID" value="SMF24321.1"/>
    <property type="molecule type" value="Genomic_DNA"/>
</dbReference>
<dbReference type="RefSeq" id="WP_085122971.1">
    <property type="nucleotide sequence ID" value="NZ_FWZX01000008.1"/>
</dbReference>
<dbReference type="Proteomes" id="UP000192917">
    <property type="component" value="Unassembled WGS sequence"/>
</dbReference>
<feature type="signal peptide" evidence="1">
    <location>
        <begin position="1"/>
        <end position="22"/>
    </location>
</feature>
<dbReference type="AlphaFoldDB" id="A0A1Y6BQR3"/>
<proteinExistence type="predicted"/>
<keyword evidence="3" id="KW-1185">Reference proteome</keyword>